<dbReference type="Proteomes" id="UP000198976">
    <property type="component" value="Chromosome I"/>
</dbReference>
<evidence type="ECO:0000313" key="1">
    <source>
        <dbReference type="EMBL" id="SDT85738.1"/>
    </source>
</evidence>
<protein>
    <submittedName>
        <fullName evidence="1">Uncharacterized protein</fullName>
    </submittedName>
</protein>
<gene>
    <name evidence="1" type="ORF">SAMN04489714_0146</name>
</gene>
<evidence type="ECO:0000313" key="2">
    <source>
        <dbReference type="Proteomes" id="UP000198976"/>
    </source>
</evidence>
<accession>A0ABY0V4X0</accession>
<proteinExistence type="predicted"/>
<reference evidence="1 2" key="1">
    <citation type="submission" date="2016-10" db="EMBL/GenBank/DDBJ databases">
        <authorList>
            <person name="Varghese N."/>
            <person name="Submissions S."/>
        </authorList>
    </citation>
    <scope>NUCLEOTIDE SEQUENCE [LARGE SCALE GENOMIC DNA]</scope>
    <source>
        <strain evidence="1 2">DSM 9169</strain>
    </source>
</reference>
<organism evidence="1 2">
    <name type="scientific">Schaalia radingae</name>
    <dbReference type="NCBI Taxonomy" id="131110"/>
    <lineage>
        <taxon>Bacteria</taxon>
        <taxon>Bacillati</taxon>
        <taxon>Actinomycetota</taxon>
        <taxon>Actinomycetes</taxon>
        <taxon>Actinomycetales</taxon>
        <taxon>Actinomycetaceae</taxon>
        <taxon>Schaalia</taxon>
    </lineage>
</organism>
<dbReference type="RefSeq" id="WP_092648099.1">
    <property type="nucleotide sequence ID" value="NZ_LT629792.1"/>
</dbReference>
<sequence>MARRVRFFSRHDAISQLLTGSQTRRLVEAKANQIRDAAGSEFDVRVRTGERVRAYVVAGHPKARARQAKHHLLERAIGSQARGG</sequence>
<keyword evidence="2" id="KW-1185">Reference proteome</keyword>
<dbReference type="EMBL" id="LT629792">
    <property type="protein sequence ID" value="SDT85738.1"/>
    <property type="molecule type" value="Genomic_DNA"/>
</dbReference>
<name>A0ABY0V4X0_9ACTO</name>